<keyword evidence="1" id="KW-0378">Hydrolase</keyword>
<dbReference type="Gene3D" id="3.20.20.190">
    <property type="entry name" value="Phosphatidylinositol (PI) phosphodiesterase"/>
    <property type="match status" value="1"/>
</dbReference>
<feature type="transmembrane region" description="Helical" evidence="2">
    <location>
        <begin position="12"/>
        <end position="30"/>
    </location>
</feature>
<dbReference type="InterPro" id="IPR017946">
    <property type="entry name" value="PLC-like_Pdiesterase_TIM-brl"/>
</dbReference>
<dbReference type="PANTHER" id="PTHR22958:SF1">
    <property type="entry name" value="GLYCEROPHOSPHOCHOLINE PHOSPHODIESTERASE GPCPD1"/>
    <property type="match status" value="1"/>
</dbReference>
<keyword evidence="2" id="KW-0812">Transmembrane</keyword>
<keyword evidence="5" id="KW-1185">Reference proteome</keyword>
<dbReference type="GO" id="GO:0008081">
    <property type="term" value="F:phosphoric diester hydrolase activity"/>
    <property type="evidence" value="ECO:0007669"/>
    <property type="project" value="InterPro"/>
</dbReference>
<dbReference type="GO" id="GO:0046475">
    <property type="term" value="P:glycerophospholipid catabolic process"/>
    <property type="evidence" value="ECO:0007669"/>
    <property type="project" value="TreeGrafter"/>
</dbReference>
<organism evidence="4 5">
    <name type="scientific">Vairimorpha apis BRL 01</name>
    <dbReference type="NCBI Taxonomy" id="1037528"/>
    <lineage>
        <taxon>Eukaryota</taxon>
        <taxon>Fungi</taxon>
        <taxon>Fungi incertae sedis</taxon>
        <taxon>Microsporidia</taxon>
        <taxon>Nosematidae</taxon>
        <taxon>Vairimorpha</taxon>
    </lineage>
</organism>
<reference evidence="4 5" key="1">
    <citation type="journal article" date="2013" name="BMC Genomics">
        <title>Genome sequencing and comparative genomics of honey bee microsporidia, Nosema apis reveal novel insights into host-parasite interactions.</title>
        <authorList>
            <person name="Chen Yp."/>
            <person name="Pettis J.S."/>
            <person name="Zhao Y."/>
            <person name="Liu X."/>
            <person name="Tallon L.J."/>
            <person name="Sadzewicz L.D."/>
            <person name="Li R."/>
            <person name="Zheng H."/>
            <person name="Huang S."/>
            <person name="Zhang X."/>
            <person name="Hamilton M.C."/>
            <person name="Pernal S.F."/>
            <person name="Melathopoulos A.P."/>
            <person name="Yan X."/>
            <person name="Evans J.D."/>
        </authorList>
    </citation>
    <scope>NUCLEOTIDE SEQUENCE [LARGE SCALE GENOMIC DNA]</scope>
    <source>
        <strain evidence="4 5">BRL 01</strain>
    </source>
</reference>
<dbReference type="HOGENOM" id="CLU_1166129_0_0_1"/>
<dbReference type="EMBL" id="KE647312">
    <property type="protein sequence ID" value="EQB60275.1"/>
    <property type="molecule type" value="Genomic_DNA"/>
</dbReference>
<evidence type="ECO:0000259" key="3">
    <source>
        <dbReference type="PROSITE" id="PS51704"/>
    </source>
</evidence>
<feature type="domain" description="GP-PDE" evidence="3">
    <location>
        <begin position="102"/>
        <end position="238"/>
    </location>
</feature>
<evidence type="ECO:0000256" key="2">
    <source>
        <dbReference type="SAM" id="Phobius"/>
    </source>
</evidence>
<dbReference type="VEuPathDB" id="MicrosporidiaDB:NAPIS_ORF02168"/>
<keyword evidence="2" id="KW-1133">Transmembrane helix</keyword>
<evidence type="ECO:0000256" key="1">
    <source>
        <dbReference type="ARBA" id="ARBA00022801"/>
    </source>
</evidence>
<dbReference type="InterPro" id="IPR030395">
    <property type="entry name" value="GP_PDE_dom"/>
</dbReference>
<dbReference type="InterPro" id="IPR051578">
    <property type="entry name" value="GDPD"/>
</dbReference>
<dbReference type="AlphaFoldDB" id="T0MGV8"/>
<dbReference type="SUPFAM" id="SSF51695">
    <property type="entry name" value="PLC-like phosphodiesterases"/>
    <property type="match status" value="1"/>
</dbReference>
<dbReference type="PANTHER" id="PTHR22958">
    <property type="entry name" value="GLYCEROPHOSPHORYL DIESTER PHOSPHODIESTERASE"/>
    <property type="match status" value="1"/>
</dbReference>
<dbReference type="Proteomes" id="UP000053780">
    <property type="component" value="Unassembled WGS sequence"/>
</dbReference>
<dbReference type="Pfam" id="PF03009">
    <property type="entry name" value="GDPD"/>
    <property type="match status" value="1"/>
</dbReference>
<gene>
    <name evidence="4" type="ORF">NAPIS_ORF02168</name>
</gene>
<proteinExistence type="predicted"/>
<name>T0MGV8_9MICR</name>
<sequence>MLKYEENSYEKIIVNIFIIILQCPTFKGFLNLKIKNICKMIPIKIFEYKYFYVDTNDVILEIEDQIFFLNENNTNINYKDVNILIFKCTSKNIAFNVDLTNLDLIGHRGFGENFSIHDVYVENTLKSFNKALENVKYVEMDVQLTKDKIPVIYHNFYFKNSNNRIIDLNINECNKNDLCQSLEHILENIQGGINLEIKYPQFEYLKLPGFEIPNYVNRIIDVIVKTKFKNLFFLHFIH</sequence>
<protein>
    <submittedName>
        <fullName evidence="4">Glycerophosphoryldiester phosphodiesterase</fullName>
    </submittedName>
</protein>
<accession>T0MGV8</accession>
<evidence type="ECO:0000313" key="4">
    <source>
        <dbReference type="EMBL" id="EQB60275.1"/>
    </source>
</evidence>
<keyword evidence="2" id="KW-0472">Membrane</keyword>
<evidence type="ECO:0000313" key="5">
    <source>
        <dbReference type="Proteomes" id="UP000053780"/>
    </source>
</evidence>
<dbReference type="OrthoDB" id="197419at2759"/>
<dbReference type="PROSITE" id="PS51704">
    <property type="entry name" value="GP_PDE"/>
    <property type="match status" value="1"/>
</dbReference>